<dbReference type="NCBIfam" id="TIGR00435">
    <property type="entry name" value="cysS"/>
    <property type="match status" value="1"/>
</dbReference>
<evidence type="ECO:0000256" key="6">
    <source>
        <dbReference type="ARBA" id="ARBA00022723"/>
    </source>
</evidence>
<evidence type="ECO:0000256" key="5">
    <source>
        <dbReference type="ARBA" id="ARBA00022598"/>
    </source>
</evidence>
<keyword evidence="4 13" id="KW-0963">Cytoplasm</keyword>
<dbReference type="AlphaFoldDB" id="A0A9D1SPM3"/>
<evidence type="ECO:0000256" key="3">
    <source>
        <dbReference type="ARBA" id="ARBA00011245"/>
    </source>
</evidence>
<evidence type="ECO:0000256" key="10">
    <source>
        <dbReference type="ARBA" id="ARBA00022917"/>
    </source>
</evidence>
<comment type="similarity">
    <text evidence="2 13">Belongs to the class-I aminoacyl-tRNA synthetase family.</text>
</comment>
<feature type="short sequence motif" description="'KMSKS' region" evidence="13">
    <location>
        <begin position="277"/>
        <end position="281"/>
    </location>
</feature>
<feature type="short sequence motif" description="'HIGH' region" evidence="13">
    <location>
        <begin position="31"/>
        <end position="41"/>
    </location>
</feature>
<organism evidence="16 17">
    <name type="scientific">Candidatus Fimimonas merdipullorum</name>
    <dbReference type="NCBI Taxonomy" id="2840822"/>
    <lineage>
        <taxon>Bacteria</taxon>
        <taxon>Pseudomonadati</taxon>
        <taxon>Myxococcota</taxon>
        <taxon>Myxococcia</taxon>
        <taxon>Myxococcales</taxon>
        <taxon>Cystobacterineae</taxon>
        <taxon>Myxococcaceae</taxon>
        <taxon>Myxococcaceae incertae sedis</taxon>
        <taxon>Candidatus Fimimonas</taxon>
    </lineage>
</organism>
<feature type="binding site" evidence="13">
    <location>
        <position position="29"/>
    </location>
    <ligand>
        <name>Zn(2+)</name>
        <dbReference type="ChEBI" id="CHEBI:29105"/>
    </ligand>
</feature>
<keyword evidence="8 13" id="KW-0862">Zinc</keyword>
<keyword evidence="9 13" id="KW-0067">ATP-binding</keyword>
<feature type="domain" description="tRNA synthetases class I catalytic" evidence="14">
    <location>
        <begin position="16"/>
        <end position="325"/>
    </location>
</feature>
<dbReference type="PANTHER" id="PTHR10890:SF3">
    <property type="entry name" value="CYSTEINE--TRNA LIGASE, CYTOPLASMIC"/>
    <property type="match status" value="1"/>
</dbReference>
<evidence type="ECO:0000256" key="12">
    <source>
        <dbReference type="ARBA" id="ARBA00047398"/>
    </source>
</evidence>
<dbReference type="GO" id="GO:0005524">
    <property type="term" value="F:ATP binding"/>
    <property type="evidence" value="ECO:0007669"/>
    <property type="project" value="UniProtKB-UniRule"/>
</dbReference>
<proteinExistence type="inferred from homology"/>
<keyword evidence="5 13" id="KW-0436">Ligase</keyword>
<evidence type="ECO:0000256" key="11">
    <source>
        <dbReference type="ARBA" id="ARBA00023146"/>
    </source>
</evidence>
<gene>
    <name evidence="13" type="primary">cysS</name>
    <name evidence="16" type="ORF">IAC72_01915</name>
</gene>
<evidence type="ECO:0000313" key="16">
    <source>
        <dbReference type="EMBL" id="HIU90760.1"/>
    </source>
</evidence>
<evidence type="ECO:0000256" key="4">
    <source>
        <dbReference type="ARBA" id="ARBA00022490"/>
    </source>
</evidence>
<dbReference type="SUPFAM" id="SSF47323">
    <property type="entry name" value="Anticodon-binding domain of a subclass of class I aminoacyl-tRNA synthetases"/>
    <property type="match status" value="1"/>
</dbReference>
<dbReference type="PRINTS" id="PR00983">
    <property type="entry name" value="TRNASYNTHCYS"/>
</dbReference>
<dbReference type="InterPro" id="IPR056411">
    <property type="entry name" value="CysS_C"/>
</dbReference>
<sequence>MQLKVYNTLTRKKEDFVPINDREVRMYSCGPTVYKYAHIGNLRAYVFMDELRRVLEYDGYKVKSVMNITDVGHLVSDADDGEDKMTKSAVETGRTPLEIADFYTAQFMKDIDALNIKRPTVCPKATDNIGEMIAVVKSLLEKGYAYETEDGIYFSVEKFPEYGKLSGISLDDQRHGARVEVNSFKRHPADFALWKKAAPNHLQQWDSPWGKGFPGWHIECTAMSKKYLGETFDIHTGGVDHIPIHHENEIAQAECWLGHKAVNYWMHSEFMLIDGGKMSKSLGNTYTVTDLVNKGYSPVVFRYFCLNVQYRQKINFTWEGMEAAKTAYGKLCSLLLAHKNSAADTDAQTIAQFTEKFEEAINDDLNVPLAIGVLWTMLKLPKSHSVYEAALKFDKVFALDFDKIKQEKQQIQVPEQVRELAERRKIARSNKDWAESDRLRGEINALGYVIKDTPDGYEITK</sequence>
<feature type="binding site" evidence="13">
    <location>
        <position position="249"/>
    </location>
    <ligand>
        <name>Zn(2+)</name>
        <dbReference type="ChEBI" id="CHEBI:29105"/>
    </ligand>
</feature>
<reference evidence="16" key="2">
    <citation type="journal article" date="2021" name="PeerJ">
        <title>Extensive microbial diversity within the chicken gut microbiome revealed by metagenomics and culture.</title>
        <authorList>
            <person name="Gilroy R."/>
            <person name="Ravi A."/>
            <person name="Getino M."/>
            <person name="Pursley I."/>
            <person name="Horton D.L."/>
            <person name="Alikhan N.F."/>
            <person name="Baker D."/>
            <person name="Gharbi K."/>
            <person name="Hall N."/>
            <person name="Watson M."/>
            <person name="Adriaenssens E.M."/>
            <person name="Foster-Nyarko E."/>
            <person name="Jarju S."/>
            <person name="Secka A."/>
            <person name="Antonio M."/>
            <person name="Oren A."/>
            <person name="Chaudhuri R.R."/>
            <person name="La Ragione R."/>
            <person name="Hildebrand F."/>
            <person name="Pallen M.J."/>
        </authorList>
    </citation>
    <scope>NUCLEOTIDE SEQUENCE</scope>
    <source>
        <strain evidence="16">ChiHjej12B11-7776</strain>
    </source>
</reference>
<dbReference type="Gene3D" id="3.40.50.620">
    <property type="entry name" value="HUPs"/>
    <property type="match status" value="1"/>
</dbReference>
<dbReference type="EMBL" id="DVOC01000035">
    <property type="protein sequence ID" value="HIU90760.1"/>
    <property type="molecule type" value="Genomic_DNA"/>
</dbReference>
<dbReference type="SUPFAM" id="SSF52374">
    <property type="entry name" value="Nucleotidylyl transferase"/>
    <property type="match status" value="1"/>
</dbReference>
<dbReference type="InterPro" id="IPR015803">
    <property type="entry name" value="Cys-tRNA-ligase"/>
</dbReference>
<dbReference type="FunFam" id="3.40.50.620:FF:000130">
    <property type="entry name" value="Cysteine--tRNA ligase"/>
    <property type="match status" value="1"/>
</dbReference>
<comment type="catalytic activity">
    <reaction evidence="12 13">
        <text>tRNA(Cys) + L-cysteine + ATP = L-cysteinyl-tRNA(Cys) + AMP + diphosphate</text>
        <dbReference type="Rhea" id="RHEA:17773"/>
        <dbReference type="Rhea" id="RHEA-COMP:9661"/>
        <dbReference type="Rhea" id="RHEA-COMP:9679"/>
        <dbReference type="ChEBI" id="CHEBI:30616"/>
        <dbReference type="ChEBI" id="CHEBI:33019"/>
        <dbReference type="ChEBI" id="CHEBI:35235"/>
        <dbReference type="ChEBI" id="CHEBI:78442"/>
        <dbReference type="ChEBI" id="CHEBI:78517"/>
        <dbReference type="ChEBI" id="CHEBI:456215"/>
        <dbReference type="EC" id="6.1.1.16"/>
    </reaction>
</comment>
<dbReference type="GO" id="GO:0004817">
    <property type="term" value="F:cysteine-tRNA ligase activity"/>
    <property type="evidence" value="ECO:0007669"/>
    <property type="project" value="UniProtKB-UniRule"/>
</dbReference>
<keyword evidence="11 13" id="KW-0030">Aminoacyl-tRNA synthetase</keyword>
<keyword evidence="6 13" id="KW-0479">Metal-binding</keyword>
<feature type="domain" description="Cysteinyl-tRNA ligase anticodon binding" evidence="15">
    <location>
        <begin position="413"/>
        <end position="456"/>
    </location>
</feature>
<dbReference type="InterPro" id="IPR032678">
    <property type="entry name" value="tRNA-synt_1_cat_dom"/>
</dbReference>
<dbReference type="InterPro" id="IPR014729">
    <property type="entry name" value="Rossmann-like_a/b/a_fold"/>
</dbReference>
<dbReference type="GO" id="GO:0006423">
    <property type="term" value="P:cysteinyl-tRNA aminoacylation"/>
    <property type="evidence" value="ECO:0007669"/>
    <property type="project" value="UniProtKB-UniRule"/>
</dbReference>
<dbReference type="Pfam" id="PF23493">
    <property type="entry name" value="CysS_C"/>
    <property type="match status" value="1"/>
</dbReference>
<dbReference type="Pfam" id="PF01406">
    <property type="entry name" value="tRNA-synt_1e"/>
    <property type="match status" value="1"/>
</dbReference>
<keyword evidence="10 13" id="KW-0648">Protein biosynthesis</keyword>
<dbReference type="GO" id="GO:0005829">
    <property type="term" value="C:cytosol"/>
    <property type="evidence" value="ECO:0007669"/>
    <property type="project" value="TreeGrafter"/>
</dbReference>
<comment type="cofactor">
    <cofactor evidence="13">
        <name>Zn(2+)</name>
        <dbReference type="ChEBI" id="CHEBI:29105"/>
    </cofactor>
    <text evidence="13">Binds 1 zinc ion per subunit.</text>
</comment>
<dbReference type="Gene3D" id="1.20.120.640">
    <property type="entry name" value="Anticodon-binding domain of a subclass of class I aminoacyl-tRNA synthetases"/>
    <property type="match status" value="1"/>
</dbReference>
<evidence type="ECO:0000256" key="8">
    <source>
        <dbReference type="ARBA" id="ARBA00022833"/>
    </source>
</evidence>
<reference evidence="16" key="1">
    <citation type="submission" date="2020-10" db="EMBL/GenBank/DDBJ databases">
        <authorList>
            <person name="Gilroy R."/>
        </authorList>
    </citation>
    <scope>NUCLEOTIDE SEQUENCE</scope>
    <source>
        <strain evidence="16">ChiHjej12B11-7776</strain>
    </source>
</reference>
<feature type="binding site" evidence="13">
    <location>
        <position position="280"/>
    </location>
    <ligand>
        <name>ATP</name>
        <dbReference type="ChEBI" id="CHEBI:30616"/>
    </ligand>
</feature>
<evidence type="ECO:0000256" key="1">
    <source>
        <dbReference type="ARBA" id="ARBA00004496"/>
    </source>
</evidence>
<dbReference type="CDD" id="cd00672">
    <property type="entry name" value="CysRS_core"/>
    <property type="match status" value="1"/>
</dbReference>
<dbReference type="InterPro" id="IPR024909">
    <property type="entry name" value="Cys-tRNA/MSH_ligase"/>
</dbReference>
<name>A0A9D1SPM3_9BACT</name>
<evidence type="ECO:0000256" key="7">
    <source>
        <dbReference type="ARBA" id="ARBA00022741"/>
    </source>
</evidence>
<evidence type="ECO:0000259" key="15">
    <source>
        <dbReference type="Pfam" id="PF23493"/>
    </source>
</evidence>
<comment type="subunit">
    <text evidence="3 13">Monomer.</text>
</comment>
<evidence type="ECO:0000256" key="2">
    <source>
        <dbReference type="ARBA" id="ARBA00005594"/>
    </source>
</evidence>
<dbReference type="HAMAP" id="MF_00041">
    <property type="entry name" value="Cys_tRNA_synth"/>
    <property type="match status" value="1"/>
</dbReference>
<dbReference type="GO" id="GO:0008270">
    <property type="term" value="F:zinc ion binding"/>
    <property type="evidence" value="ECO:0007669"/>
    <property type="project" value="UniProtKB-UniRule"/>
</dbReference>
<dbReference type="PANTHER" id="PTHR10890">
    <property type="entry name" value="CYSTEINYL-TRNA SYNTHETASE"/>
    <property type="match status" value="1"/>
</dbReference>
<keyword evidence="7 13" id="KW-0547">Nucleotide-binding</keyword>
<comment type="caution">
    <text evidence="16">The sequence shown here is derived from an EMBL/GenBank/DDBJ whole genome shotgun (WGS) entry which is preliminary data.</text>
</comment>
<evidence type="ECO:0000313" key="17">
    <source>
        <dbReference type="Proteomes" id="UP000886852"/>
    </source>
</evidence>
<dbReference type="InterPro" id="IPR009080">
    <property type="entry name" value="tRNAsynth_Ia_anticodon-bd"/>
</dbReference>
<dbReference type="EC" id="6.1.1.16" evidence="13"/>
<evidence type="ECO:0000256" key="9">
    <source>
        <dbReference type="ARBA" id="ARBA00022840"/>
    </source>
</evidence>
<evidence type="ECO:0000259" key="14">
    <source>
        <dbReference type="Pfam" id="PF01406"/>
    </source>
</evidence>
<feature type="binding site" evidence="13">
    <location>
        <position position="245"/>
    </location>
    <ligand>
        <name>Zn(2+)</name>
        <dbReference type="ChEBI" id="CHEBI:29105"/>
    </ligand>
</feature>
<dbReference type="Proteomes" id="UP000886852">
    <property type="component" value="Unassembled WGS sequence"/>
</dbReference>
<comment type="subcellular location">
    <subcellularLocation>
        <location evidence="1 13">Cytoplasm</location>
    </subcellularLocation>
</comment>
<feature type="binding site" evidence="13">
    <location>
        <position position="220"/>
    </location>
    <ligand>
        <name>Zn(2+)</name>
        <dbReference type="ChEBI" id="CHEBI:29105"/>
    </ligand>
</feature>
<accession>A0A9D1SPM3</accession>
<evidence type="ECO:0000256" key="13">
    <source>
        <dbReference type="HAMAP-Rule" id="MF_00041"/>
    </source>
</evidence>
<protein>
    <recommendedName>
        <fullName evidence="13">Cysteine--tRNA ligase</fullName>
        <ecNumber evidence="13">6.1.1.16</ecNumber>
    </recommendedName>
    <alternativeName>
        <fullName evidence="13">Cysteinyl-tRNA synthetase</fullName>
        <shortName evidence="13">CysRS</shortName>
    </alternativeName>
</protein>